<evidence type="ECO:0000313" key="3">
    <source>
        <dbReference type="Proteomes" id="UP000683000"/>
    </source>
</evidence>
<evidence type="ECO:0000313" key="2">
    <source>
        <dbReference type="EMBL" id="KAG6379374.1"/>
    </source>
</evidence>
<protein>
    <submittedName>
        <fullName evidence="2">Uncharacterized protein</fullName>
    </submittedName>
</protein>
<accession>A0A8I2YU43</accession>
<dbReference type="EMBL" id="JAGFBS010000005">
    <property type="protein sequence ID" value="KAG6379374.1"/>
    <property type="molecule type" value="Genomic_DNA"/>
</dbReference>
<name>A0A8I2YU43_9AGAM</name>
<gene>
    <name evidence="2" type="ORF">JVT61DRAFT_11838</name>
</gene>
<comment type="caution">
    <text evidence="2">The sequence shown here is derived from an EMBL/GenBank/DDBJ whole genome shotgun (WGS) entry which is preliminary data.</text>
</comment>
<dbReference type="AlphaFoldDB" id="A0A8I2YU43"/>
<keyword evidence="3" id="KW-1185">Reference proteome</keyword>
<reference evidence="2" key="1">
    <citation type="submission" date="2021-03" db="EMBL/GenBank/DDBJ databases">
        <title>Evolutionary innovations through gain and loss of genes in the ectomycorrhizal Boletales.</title>
        <authorList>
            <person name="Wu G."/>
            <person name="Miyauchi S."/>
            <person name="Morin E."/>
            <person name="Yang Z.-L."/>
            <person name="Xu J."/>
            <person name="Martin F.M."/>
        </authorList>
    </citation>
    <scope>NUCLEOTIDE SEQUENCE</scope>
    <source>
        <strain evidence="2">BR01</strain>
    </source>
</reference>
<proteinExistence type="predicted"/>
<sequence length="298" mass="33979">MANPHHEPAPNFLSAAFRAGREAIMANDNVDQVEAAARMLADWNAEHERDIVAWDQQQEDAQRAAELADNERREEEAEERRLAEEDAEKEHQEAEKKKPKMADFTSGLPPPNVLIKRPSQYALTKLASFDFVELWYFSPEGCNDAAKHLKSSTDDAFGISSSNDFLTLRPVASVKASQYVRADHQLTFGEFLQARVSYLDHIKQASWPGKHINALAMFFWNLESHPHRVTTHGDLIILNYASRVRRQWHDDLKRNTGACDISIISDTLMNNIAWEINDAMNKRAPVRSVLPTCQFFHL</sequence>
<evidence type="ECO:0000256" key="1">
    <source>
        <dbReference type="SAM" id="MobiDB-lite"/>
    </source>
</evidence>
<feature type="compositionally biased region" description="Basic and acidic residues" evidence="1">
    <location>
        <begin position="69"/>
        <end position="96"/>
    </location>
</feature>
<dbReference type="Proteomes" id="UP000683000">
    <property type="component" value="Unassembled WGS sequence"/>
</dbReference>
<dbReference type="OrthoDB" id="2688210at2759"/>
<organism evidence="2 3">
    <name type="scientific">Boletus reticuloceps</name>
    <dbReference type="NCBI Taxonomy" id="495285"/>
    <lineage>
        <taxon>Eukaryota</taxon>
        <taxon>Fungi</taxon>
        <taxon>Dikarya</taxon>
        <taxon>Basidiomycota</taxon>
        <taxon>Agaricomycotina</taxon>
        <taxon>Agaricomycetes</taxon>
        <taxon>Agaricomycetidae</taxon>
        <taxon>Boletales</taxon>
        <taxon>Boletineae</taxon>
        <taxon>Boletaceae</taxon>
        <taxon>Boletoideae</taxon>
        <taxon>Boletus</taxon>
    </lineage>
</organism>
<feature type="region of interest" description="Disordered" evidence="1">
    <location>
        <begin position="51"/>
        <end position="111"/>
    </location>
</feature>